<feature type="compositionally biased region" description="Polar residues" evidence="1">
    <location>
        <begin position="1"/>
        <end position="10"/>
    </location>
</feature>
<feature type="non-terminal residue" evidence="2">
    <location>
        <position position="62"/>
    </location>
</feature>
<feature type="region of interest" description="Disordered" evidence="1">
    <location>
        <begin position="42"/>
        <end position="62"/>
    </location>
</feature>
<comment type="caution">
    <text evidence="2">The sequence shown here is derived from an EMBL/GenBank/DDBJ whole genome shotgun (WGS) entry which is preliminary data.</text>
</comment>
<keyword evidence="3" id="KW-1185">Reference proteome</keyword>
<evidence type="ECO:0000313" key="3">
    <source>
        <dbReference type="Proteomes" id="UP001357485"/>
    </source>
</evidence>
<gene>
    <name evidence="2" type="ORF">LTR16_004811</name>
</gene>
<feature type="region of interest" description="Disordered" evidence="1">
    <location>
        <begin position="1"/>
        <end position="22"/>
    </location>
</feature>
<dbReference type="EMBL" id="JAVRRA010025309">
    <property type="protein sequence ID" value="KAK5119396.1"/>
    <property type="molecule type" value="Genomic_DNA"/>
</dbReference>
<dbReference type="Proteomes" id="UP001357485">
    <property type="component" value="Unassembled WGS sequence"/>
</dbReference>
<proteinExistence type="predicted"/>
<name>A0ABR0KRJ2_9PEZI</name>
<evidence type="ECO:0000313" key="2">
    <source>
        <dbReference type="EMBL" id="KAK5119396.1"/>
    </source>
</evidence>
<accession>A0ABR0KRJ2</accession>
<evidence type="ECO:0000256" key="1">
    <source>
        <dbReference type="SAM" id="MobiDB-lite"/>
    </source>
</evidence>
<reference evidence="2 3" key="1">
    <citation type="submission" date="2023-08" db="EMBL/GenBank/DDBJ databases">
        <title>Black Yeasts Isolated from many extreme environments.</title>
        <authorList>
            <person name="Coleine C."/>
            <person name="Stajich J.E."/>
            <person name="Selbmann L."/>
        </authorList>
    </citation>
    <scope>NUCLEOTIDE SEQUENCE [LARGE SCALE GENOMIC DNA]</scope>
    <source>
        <strain evidence="2 3">CCFEE 536</strain>
    </source>
</reference>
<sequence length="62" mass="6450">MASKTTTSPTGVLAPSDPPVSIVTEESDNTRRALWMWLPTSTHATPTSSIPTATAISGAVRP</sequence>
<protein>
    <submittedName>
        <fullName evidence="2">Uncharacterized protein</fullName>
    </submittedName>
</protein>
<organism evidence="2 3">
    <name type="scientific">Cryomyces antarcticus</name>
    <dbReference type="NCBI Taxonomy" id="329879"/>
    <lineage>
        <taxon>Eukaryota</taxon>
        <taxon>Fungi</taxon>
        <taxon>Dikarya</taxon>
        <taxon>Ascomycota</taxon>
        <taxon>Pezizomycotina</taxon>
        <taxon>Dothideomycetes</taxon>
        <taxon>Dothideomycetes incertae sedis</taxon>
        <taxon>Cryomyces</taxon>
    </lineage>
</organism>